<gene>
    <name evidence="9" type="ORF">CC84DRAFT_1238826</name>
</gene>
<dbReference type="InterPro" id="IPR020841">
    <property type="entry name" value="PKS_Beta-ketoAc_synthase_dom"/>
</dbReference>
<dbReference type="OrthoDB" id="329835at2759"/>
<dbReference type="SMART" id="SM00825">
    <property type="entry name" value="PKS_KS"/>
    <property type="match status" value="1"/>
</dbReference>
<dbReference type="STRING" id="1460663.A0A177CLX2"/>
<proteinExistence type="predicted"/>
<accession>A0A177CLX2</accession>
<dbReference type="GO" id="GO:0006633">
    <property type="term" value="P:fatty acid biosynthetic process"/>
    <property type="evidence" value="ECO:0007669"/>
    <property type="project" value="InterPro"/>
</dbReference>
<dbReference type="InterPro" id="IPR016036">
    <property type="entry name" value="Malonyl_transacylase_ACP-bd"/>
</dbReference>
<dbReference type="InParanoid" id="A0A177CLX2"/>
<feature type="region of interest" description="N-terminal hotdog fold" evidence="4">
    <location>
        <begin position="1307"/>
        <end position="1439"/>
    </location>
</feature>
<feature type="active site" description="Proton acceptor; for dehydratase activity" evidence="4">
    <location>
        <position position="1339"/>
    </location>
</feature>
<dbReference type="Pfam" id="PF22621">
    <property type="entry name" value="CurL-like_PKS_C"/>
    <property type="match status" value="1"/>
</dbReference>
<dbReference type="PANTHER" id="PTHR43775">
    <property type="entry name" value="FATTY ACID SYNTHASE"/>
    <property type="match status" value="1"/>
</dbReference>
<dbReference type="InterPro" id="IPR014031">
    <property type="entry name" value="Ketoacyl_synth_C"/>
</dbReference>
<dbReference type="Gene3D" id="1.10.1200.10">
    <property type="entry name" value="ACP-like"/>
    <property type="match status" value="1"/>
</dbReference>
<organism evidence="9 10">
    <name type="scientific">Paraphaeosphaeria sporulosa</name>
    <dbReference type="NCBI Taxonomy" id="1460663"/>
    <lineage>
        <taxon>Eukaryota</taxon>
        <taxon>Fungi</taxon>
        <taxon>Dikarya</taxon>
        <taxon>Ascomycota</taxon>
        <taxon>Pezizomycotina</taxon>
        <taxon>Dothideomycetes</taxon>
        <taxon>Pleosporomycetidae</taxon>
        <taxon>Pleosporales</taxon>
        <taxon>Massarineae</taxon>
        <taxon>Didymosphaeriaceae</taxon>
        <taxon>Paraphaeosphaeria</taxon>
    </lineage>
</organism>
<dbReference type="PROSITE" id="PS52019">
    <property type="entry name" value="PKS_MFAS_DH"/>
    <property type="match status" value="1"/>
</dbReference>
<dbReference type="Proteomes" id="UP000077069">
    <property type="component" value="Unassembled WGS sequence"/>
</dbReference>
<evidence type="ECO:0000259" key="6">
    <source>
        <dbReference type="PROSITE" id="PS50075"/>
    </source>
</evidence>
<dbReference type="Pfam" id="PF02801">
    <property type="entry name" value="Ketoacyl-synt_C"/>
    <property type="match status" value="1"/>
</dbReference>
<evidence type="ECO:0000259" key="8">
    <source>
        <dbReference type="PROSITE" id="PS52019"/>
    </source>
</evidence>
<dbReference type="InterPro" id="IPR032088">
    <property type="entry name" value="SAT"/>
</dbReference>
<evidence type="ECO:0000313" key="10">
    <source>
        <dbReference type="Proteomes" id="UP000077069"/>
    </source>
</evidence>
<dbReference type="NCBIfam" id="TIGR04532">
    <property type="entry name" value="PT_fungal_PKS"/>
    <property type="match status" value="1"/>
</dbReference>
<dbReference type="CDD" id="cd00833">
    <property type="entry name" value="PKS"/>
    <property type="match status" value="1"/>
</dbReference>
<dbReference type="SUPFAM" id="SSF52151">
    <property type="entry name" value="FabD/lysophospholipase-like"/>
    <property type="match status" value="1"/>
</dbReference>
<dbReference type="InterPro" id="IPR001227">
    <property type="entry name" value="Ac_transferase_dom_sf"/>
</dbReference>
<name>A0A177CLX2_9PLEO</name>
<dbReference type="GO" id="GO:0004312">
    <property type="term" value="F:fatty acid synthase activity"/>
    <property type="evidence" value="ECO:0007669"/>
    <property type="project" value="TreeGrafter"/>
</dbReference>
<dbReference type="EMBL" id="KV441550">
    <property type="protein sequence ID" value="OAG07850.1"/>
    <property type="molecule type" value="Genomic_DNA"/>
</dbReference>
<dbReference type="Pfam" id="PF16073">
    <property type="entry name" value="SAT"/>
    <property type="match status" value="1"/>
</dbReference>
<evidence type="ECO:0000256" key="1">
    <source>
        <dbReference type="ARBA" id="ARBA00022450"/>
    </source>
</evidence>
<dbReference type="InterPro" id="IPR014043">
    <property type="entry name" value="Acyl_transferase_dom"/>
</dbReference>
<feature type="active site" description="Proton donor; for dehydratase activity" evidence="4">
    <location>
        <position position="1522"/>
    </location>
</feature>
<dbReference type="PROSITE" id="PS52004">
    <property type="entry name" value="KS3_2"/>
    <property type="match status" value="1"/>
</dbReference>
<dbReference type="InterPro" id="IPR018201">
    <property type="entry name" value="Ketoacyl_synth_AS"/>
</dbReference>
<dbReference type="RefSeq" id="XP_018038215.1">
    <property type="nucleotide sequence ID" value="XM_018183960.1"/>
</dbReference>
<dbReference type="SUPFAM" id="SSF47336">
    <property type="entry name" value="ACP-like"/>
    <property type="match status" value="1"/>
</dbReference>
<dbReference type="SUPFAM" id="SSF53901">
    <property type="entry name" value="Thiolase-like"/>
    <property type="match status" value="1"/>
</dbReference>
<keyword evidence="1" id="KW-0596">Phosphopantetheine</keyword>
<evidence type="ECO:0000256" key="2">
    <source>
        <dbReference type="ARBA" id="ARBA00022553"/>
    </source>
</evidence>
<dbReference type="Pfam" id="PF00698">
    <property type="entry name" value="Acyl_transf_1"/>
    <property type="match status" value="1"/>
</dbReference>
<evidence type="ECO:0000256" key="5">
    <source>
        <dbReference type="SAM" id="MobiDB-lite"/>
    </source>
</evidence>
<feature type="domain" description="PKS/mFAS DH" evidence="8">
    <location>
        <begin position="1307"/>
        <end position="1609"/>
    </location>
</feature>
<feature type="domain" description="Ketosynthase family 3 (KS3)" evidence="7">
    <location>
        <begin position="396"/>
        <end position="824"/>
    </location>
</feature>
<dbReference type="GO" id="GO:0044550">
    <property type="term" value="P:secondary metabolite biosynthetic process"/>
    <property type="evidence" value="ECO:0007669"/>
    <property type="project" value="TreeGrafter"/>
</dbReference>
<dbReference type="SUPFAM" id="SSF55048">
    <property type="entry name" value="Probable ACP-binding domain of malonyl-CoA ACP transacylase"/>
    <property type="match status" value="1"/>
</dbReference>
<dbReference type="PROSITE" id="PS00606">
    <property type="entry name" value="KS3_1"/>
    <property type="match status" value="1"/>
</dbReference>
<dbReference type="Gene3D" id="3.10.129.110">
    <property type="entry name" value="Polyketide synthase dehydratase"/>
    <property type="match status" value="1"/>
</dbReference>
<feature type="region of interest" description="Disordered" evidence="5">
    <location>
        <begin position="1670"/>
        <end position="1690"/>
    </location>
</feature>
<keyword evidence="3" id="KW-0808">Transferase</keyword>
<dbReference type="Pfam" id="PF00109">
    <property type="entry name" value="ketoacyl-synt"/>
    <property type="match status" value="1"/>
</dbReference>
<dbReference type="PANTHER" id="PTHR43775:SF37">
    <property type="entry name" value="SI:DKEY-61P9.11"/>
    <property type="match status" value="1"/>
</dbReference>
<dbReference type="InterPro" id="IPR009081">
    <property type="entry name" value="PP-bd_ACP"/>
</dbReference>
<dbReference type="SMART" id="SM00827">
    <property type="entry name" value="PKS_AT"/>
    <property type="match status" value="1"/>
</dbReference>
<dbReference type="InterPro" id="IPR014030">
    <property type="entry name" value="Ketoacyl_synth_N"/>
</dbReference>
<dbReference type="PROSITE" id="PS50075">
    <property type="entry name" value="CARRIER"/>
    <property type="match status" value="1"/>
</dbReference>
<feature type="compositionally biased region" description="Polar residues" evidence="5">
    <location>
        <begin position="1681"/>
        <end position="1690"/>
    </location>
</feature>
<keyword evidence="2" id="KW-0597">Phosphoprotein</keyword>
<dbReference type="InterPro" id="IPR050091">
    <property type="entry name" value="PKS_NRPS_Biosynth_Enz"/>
</dbReference>
<dbReference type="GeneID" id="28767446"/>
<dbReference type="GO" id="GO:0004315">
    <property type="term" value="F:3-oxoacyl-[acyl-carrier-protein] synthase activity"/>
    <property type="evidence" value="ECO:0007669"/>
    <property type="project" value="InterPro"/>
</dbReference>
<dbReference type="InterPro" id="IPR030918">
    <property type="entry name" value="PT_fungal_PKS"/>
</dbReference>
<evidence type="ECO:0000259" key="7">
    <source>
        <dbReference type="PROSITE" id="PS52004"/>
    </source>
</evidence>
<feature type="region of interest" description="C-terminal hotdog fold" evidence="4">
    <location>
        <begin position="1464"/>
        <end position="1609"/>
    </location>
</feature>
<keyword evidence="10" id="KW-1185">Reference proteome</keyword>
<reference evidence="9 10" key="1">
    <citation type="submission" date="2016-05" db="EMBL/GenBank/DDBJ databases">
        <title>Comparative analysis of secretome profiles of manganese(II)-oxidizing ascomycete fungi.</title>
        <authorList>
            <consortium name="DOE Joint Genome Institute"/>
            <person name="Zeiner C.A."/>
            <person name="Purvine S.O."/>
            <person name="Zink E.M."/>
            <person name="Wu S."/>
            <person name="Pasa-Tolic L."/>
            <person name="Chaput D.L."/>
            <person name="Haridas S."/>
            <person name="Grigoriev I.V."/>
            <person name="Santelli C.M."/>
            <person name="Hansel C.M."/>
        </authorList>
    </citation>
    <scope>NUCLEOTIDE SEQUENCE [LARGE SCALE GENOMIC DNA]</scope>
    <source>
        <strain evidence="9 10">AP3s5-JAC2a</strain>
    </source>
</reference>
<evidence type="ECO:0000256" key="4">
    <source>
        <dbReference type="PROSITE-ProRule" id="PRU01363"/>
    </source>
</evidence>
<dbReference type="Pfam" id="PF00550">
    <property type="entry name" value="PP-binding"/>
    <property type="match status" value="1"/>
</dbReference>
<feature type="domain" description="Carrier" evidence="6">
    <location>
        <begin position="1690"/>
        <end position="1761"/>
    </location>
</feature>
<evidence type="ECO:0000256" key="3">
    <source>
        <dbReference type="ARBA" id="ARBA00022679"/>
    </source>
</evidence>
<dbReference type="InterPro" id="IPR036736">
    <property type="entry name" value="ACP-like_sf"/>
</dbReference>
<evidence type="ECO:0000313" key="9">
    <source>
        <dbReference type="EMBL" id="OAG07850.1"/>
    </source>
</evidence>
<dbReference type="Gene3D" id="3.40.47.10">
    <property type="match status" value="1"/>
</dbReference>
<dbReference type="InterPro" id="IPR042104">
    <property type="entry name" value="PKS_dehydratase_sf"/>
</dbReference>
<dbReference type="Gene3D" id="3.30.70.3290">
    <property type="match status" value="1"/>
</dbReference>
<protein>
    <submittedName>
        <fullName evidence="9">Polyketide synthase</fullName>
    </submittedName>
</protein>
<sequence length="1761" mass="191726">MRTRNTMAHAKVIYLSGEIPQGDPEGDQRILFRKLHLLSKERNYPILASTLEAITSSLKQECRQLERAQRDLVPTFESVLDLTDSVLALRKTPLGGAIERVLVLVFQLGIFIAHHEANPLEYKFRSENTVLLGRGPGLLSGAAIALSPTPLLLPIVAAEITKITFRFGLIVDQVCRSSEVSPDEINADGAWVYCAHGAGHKDAEEAVAQFNAKKAYPQASMATVFNADDLSVSIGGPPSTLKCLFSESDFFKKTKNVPMRKVQGTWHNAKTYGAEHVKEIFEGITLSSHLCFPIFSPVTGRPLESTEGVAVLTELMTEILTQSIRWDQTIDGVSDHLKRLSPNELQLWSLQPSHYMASVLDRWSAELPTASMSHEIMMPTVMGLNLGQSSPRDAKSAKIAVVGMACRFPGGANDTEKFWELLAQGRDVHAPVPPDRFDAASHVDATEQKPNTSKTPYGCFVDDPGLFDAFFFGMSPREAEQTDPMQRLALVTAYEALESSGYVNGRGIHQRRVGTFYGCASDDYREVNSGQDIGTYFISGGCRAFGPGRINYFLKFWGPSYSIDTACSSSLAAIQAACTSLWSGDIDMAITGGMNIITNSDVYAGLSRGHFLSPTGGCKTWDEGADGYCRADGVGSVVLKRLEDAEADNDNILAVVLAAGTDHSAEAVSITHPHDLAQAHLYNQMVKRAGIDPLSVGYVEFHGTGTGAGDPTEMRSVTSVFAPGQPRNTSLHIGSVKANVGHGEAAAGIMSFIKTVLVFDKGVIPPHVGIKTALNPALPKDLDKRGVIIPFTATPWERSSEQKRLAMVNNFGAAGGNTAMILEEATARPRVGEDSRPTHPITISAKTPHSLEQNLRRLVAYVEARPNLSIADLSYTLSARKMHYNYRVSMLVTSCQEAVKRLHESIETTASQLPTPSKQPTVAFAFTGQGTFYVGIGAQLYKDSRSFQQHLDRLDGIARRQKFPSFLPVIKGTCNVKDVPTISMHLAIVCVEIALTKLWASYGVTPSVVIGHSLGEYAALNAAGVFSDTDTIFLVGTRAMLLETICTPATHGMLSVRASLEAIQTAANGAPFEVACINGPQETVVGGAVADLDALATVLGKAGYRTFKLDVPHAYHTSQMEALLDDFVKLTQAVVPKHPKIPVISPRCSQVLTSDIDVAYLAKATRETVDYVGGLHAARQTGVIAESSVWVEVGHHPCCVSFIAKTLSDTRLTCPTLHRDKNNWTTVGETLVALYNAGVSVDWSEYHLPFEPALRLVDTPTYAWNNKNYWIQYTGDWNLTKGQALSDPSLSATTIQTVKGFRTTSIHNIRSESYTESSGQLLAESDMTDPALKDVIEGHAMNDYGVASSFLHADMAFTVAKRILDKGIPASSNIGINVADFEYHEPVVKHYNPTEAQPIVVSAEADLQKGQAHIKWYNPDKDLWYCHASVFYEDPSSWLLTWSRSVGLVTSRIADLYDLAANGKADKLTTNLAYSLFGKLVGYSDMYRTMKSVILNRDEAVAEVEFPSDTAGSWTVPPHFIDGCVSLSGFILNGGTHFDNTKYFYITPSWKSMKFAKPLTPGGRYLAYVRMIPAGKNDFVGDVYILQNDEIVGVVEAIVFKQWPRVMLSRFFSPPTTKDSARVAVPPQSVAPPSSMISGGNTSKMHSNQPSLFIGDSKVVSGLLTPPSPAPSIETQEIKQKQPTLVTGDSGSTDRAFGIIAEELAVDVRMLTDDANVADFGLDSLMSLVLSQRLREELKTEIRDAFFLEVSTFGDLKKMLG</sequence>
<dbReference type="InterPro" id="IPR016035">
    <property type="entry name" value="Acyl_Trfase/lysoPLipase"/>
</dbReference>
<dbReference type="Gene3D" id="3.40.366.10">
    <property type="entry name" value="Malonyl-Coenzyme A Acyl Carrier Protein, domain 2"/>
    <property type="match status" value="1"/>
</dbReference>
<dbReference type="InterPro" id="IPR016039">
    <property type="entry name" value="Thiolase-like"/>
</dbReference>
<dbReference type="InterPro" id="IPR049900">
    <property type="entry name" value="PKS_mFAS_DH"/>
</dbReference>